<proteinExistence type="predicted"/>
<gene>
    <name evidence="1" type="ORF">SANBI_003096</name>
</gene>
<dbReference type="InterPro" id="IPR009218">
    <property type="entry name" value="HD_phosphohydro"/>
</dbReference>
<dbReference type="Proteomes" id="UP001304340">
    <property type="component" value="Chromosome"/>
</dbReference>
<organism evidence="1 2">
    <name type="scientific">Sanguibacter biliveldensis</name>
    <dbReference type="NCBI Taxonomy" id="3030830"/>
    <lineage>
        <taxon>Bacteria</taxon>
        <taxon>Bacillati</taxon>
        <taxon>Actinomycetota</taxon>
        <taxon>Actinomycetes</taxon>
        <taxon>Micrococcales</taxon>
        <taxon>Sanguibacteraceae</taxon>
        <taxon>Sanguibacter</taxon>
    </lineage>
</organism>
<dbReference type="Gene3D" id="1.10.3210.10">
    <property type="entry name" value="Hypothetical protein af1432"/>
    <property type="match status" value="1"/>
</dbReference>
<dbReference type="EMBL" id="CP138359">
    <property type="protein sequence ID" value="WPF81782.1"/>
    <property type="molecule type" value="Genomic_DNA"/>
</dbReference>
<dbReference type="KEGG" id="sbil:SANBI_003096"/>
<evidence type="ECO:0000313" key="2">
    <source>
        <dbReference type="Proteomes" id="UP001304340"/>
    </source>
</evidence>
<sequence>MLPGSVDAPQWLMSSWIRSCQAAGASVPEADLRATGQALLDRWSEPTRFYHTVKHLADVLSRVDELAEETHEPDLVRLAAWYHGAIFNAETRVAYATQGGEDEVASAALARTELVGMGIREQSAERVSQLVTALARHKPAPGDFDCAVLCDADMAILAAEPQRYTCYVRDIRKEYEHIPVRDYLAARHRILTKLVNRKSLFSSPVAASWEDAARQNLAGELARVEKEISKLPAEPVPSDAEAV</sequence>
<evidence type="ECO:0000313" key="1">
    <source>
        <dbReference type="EMBL" id="WPF81782.1"/>
    </source>
</evidence>
<accession>A0AAF1BY84</accession>
<protein>
    <recommendedName>
        <fullName evidence="3">Metal-dependent phosphohydrolase</fullName>
    </recommendedName>
</protein>
<keyword evidence="2" id="KW-1185">Reference proteome</keyword>
<dbReference type="PIRSF" id="PIRSF035170">
    <property type="entry name" value="HD_phosphohydro"/>
    <property type="match status" value="1"/>
</dbReference>
<name>A0AAF1BY84_9MICO</name>
<reference evidence="2" key="1">
    <citation type="submission" date="2023-11" db="EMBL/GenBank/DDBJ databases">
        <authorList>
            <person name="Helweg L.P."/>
            <person name="Kiel A."/>
            <person name="Hitz F."/>
            <person name="Ruckert-Reed C."/>
            <person name="Busche T."/>
            <person name="Kaltschmidt B."/>
            <person name="Kaltschmidt C."/>
        </authorList>
    </citation>
    <scope>NUCLEOTIDE SEQUENCE [LARGE SCALE GENOMIC DNA]</scope>
    <source>
        <strain evidence="2">4.1</strain>
    </source>
</reference>
<dbReference type="PANTHER" id="PTHR21174">
    <property type="match status" value="1"/>
</dbReference>
<dbReference type="RefSeq" id="WP_056128186.1">
    <property type="nucleotide sequence ID" value="NZ_CP138359.1"/>
</dbReference>
<dbReference type="PANTHER" id="PTHR21174:SF0">
    <property type="entry name" value="HD PHOSPHOHYDROLASE FAMILY PROTEIN-RELATED"/>
    <property type="match status" value="1"/>
</dbReference>
<dbReference type="SUPFAM" id="SSF109604">
    <property type="entry name" value="HD-domain/PDEase-like"/>
    <property type="match status" value="1"/>
</dbReference>
<evidence type="ECO:0008006" key="3">
    <source>
        <dbReference type="Google" id="ProtNLM"/>
    </source>
</evidence>
<dbReference type="AlphaFoldDB" id="A0AAF1BY84"/>